<dbReference type="InterPro" id="IPR007278">
    <property type="entry name" value="DUF397"/>
</dbReference>
<gene>
    <name evidence="2" type="ORF">GCM10010218_17850</name>
</gene>
<comment type="caution">
    <text evidence="2">The sequence shown here is derived from an EMBL/GenBank/DDBJ whole genome shotgun (WGS) entry which is preliminary data.</text>
</comment>
<dbReference type="Pfam" id="PF04149">
    <property type="entry name" value="DUF397"/>
    <property type="match status" value="1"/>
</dbReference>
<evidence type="ECO:0000259" key="1">
    <source>
        <dbReference type="Pfam" id="PF04149"/>
    </source>
</evidence>
<reference evidence="2" key="2">
    <citation type="submission" date="2020-09" db="EMBL/GenBank/DDBJ databases">
        <authorList>
            <person name="Sun Q."/>
            <person name="Ohkuma M."/>
        </authorList>
    </citation>
    <scope>NUCLEOTIDE SEQUENCE</scope>
    <source>
        <strain evidence="2">JCM 4059</strain>
    </source>
</reference>
<dbReference type="EMBL" id="BNBD01000002">
    <property type="protein sequence ID" value="GHF36734.1"/>
    <property type="molecule type" value="Genomic_DNA"/>
</dbReference>
<dbReference type="Proteomes" id="UP000638313">
    <property type="component" value="Unassembled WGS sequence"/>
</dbReference>
<sequence>MTHQHRPGPEWRKSSYSGDGCGECVEFRVGRGDPVAVRDSKAPARGALAVPPRAWAVFLRTLRD</sequence>
<keyword evidence="3" id="KW-1185">Reference proteome</keyword>
<reference evidence="2" key="1">
    <citation type="journal article" date="2014" name="Int. J. Syst. Evol. Microbiol.">
        <title>Complete genome sequence of Corynebacterium casei LMG S-19264T (=DSM 44701T), isolated from a smear-ripened cheese.</title>
        <authorList>
            <consortium name="US DOE Joint Genome Institute (JGI-PGF)"/>
            <person name="Walter F."/>
            <person name="Albersmeier A."/>
            <person name="Kalinowski J."/>
            <person name="Ruckert C."/>
        </authorList>
    </citation>
    <scope>NUCLEOTIDE SEQUENCE</scope>
    <source>
        <strain evidence="2">JCM 4059</strain>
    </source>
</reference>
<dbReference type="AlphaFoldDB" id="A0A919B0F9"/>
<name>A0A919B0F9_9ACTN</name>
<dbReference type="RefSeq" id="WP_190128871.1">
    <property type="nucleotide sequence ID" value="NZ_BNBD01000002.1"/>
</dbReference>
<organism evidence="2 3">
    <name type="scientific">Streptomyces mashuensis</name>
    <dbReference type="NCBI Taxonomy" id="33904"/>
    <lineage>
        <taxon>Bacteria</taxon>
        <taxon>Bacillati</taxon>
        <taxon>Actinomycetota</taxon>
        <taxon>Actinomycetes</taxon>
        <taxon>Kitasatosporales</taxon>
        <taxon>Streptomycetaceae</taxon>
        <taxon>Streptomyces</taxon>
    </lineage>
</organism>
<protein>
    <recommendedName>
        <fullName evidence="1">DUF397 domain-containing protein</fullName>
    </recommendedName>
</protein>
<accession>A0A919B0F9</accession>
<evidence type="ECO:0000313" key="3">
    <source>
        <dbReference type="Proteomes" id="UP000638313"/>
    </source>
</evidence>
<proteinExistence type="predicted"/>
<evidence type="ECO:0000313" key="2">
    <source>
        <dbReference type="EMBL" id="GHF36734.1"/>
    </source>
</evidence>
<feature type="domain" description="DUF397" evidence="1">
    <location>
        <begin position="10"/>
        <end position="63"/>
    </location>
</feature>